<evidence type="ECO:0000259" key="1">
    <source>
        <dbReference type="Pfam" id="PF13723"/>
    </source>
</evidence>
<evidence type="ECO:0000313" key="2">
    <source>
        <dbReference type="EMBL" id="GAA4089439.1"/>
    </source>
</evidence>
<name>A0ABP7WJB1_9GAMM</name>
<gene>
    <name evidence="2" type="ORF">GCM10022414_10540</name>
</gene>
<dbReference type="EMBL" id="BAABDM010000001">
    <property type="protein sequence ID" value="GAA4089439.1"/>
    <property type="molecule type" value="Genomic_DNA"/>
</dbReference>
<feature type="domain" description="Beta-ketoacyl synthase-like N-terminal" evidence="1">
    <location>
        <begin position="10"/>
        <end position="228"/>
    </location>
</feature>
<organism evidence="2 3">
    <name type="scientific">Zhongshania borealis</name>
    <dbReference type="NCBI Taxonomy" id="889488"/>
    <lineage>
        <taxon>Bacteria</taxon>
        <taxon>Pseudomonadati</taxon>
        <taxon>Pseudomonadota</taxon>
        <taxon>Gammaproteobacteria</taxon>
        <taxon>Cellvibrionales</taxon>
        <taxon>Spongiibacteraceae</taxon>
        <taxon>Zhongshania</taxon>
    </lineage>
</organism>
<dbReference type="Proteomes" id="UP001500392">
    <property type="component" value="Unassembled WGS sequence"/>
</dbReference>
<dbReference type="Pfam" id="PF13723">
    <property type="entry name" value="Ketoacyl-synt_2"/>
    <property type="match status" value="1"/>
</dbReference>
<reference evidence="3" key="1">
    <citation type="journal article" date="2019" name="Int. J. Syst. Evol. Microbiol.">
        <title>The Global Catalogue of Microorganisms (GCM) 10K type strain sequencing project: providing services to taxonomists for standard genome sequencing and annotation.</title>
        <authorList>
            <consortium name="The Broad Institute Genomics Platform"/>
            <consortium name="The Broad Institute Genome Sequencing Center for Infectious Disease"/>
            <person name="Wu L."/>
            <person name="Ma J."/>
        </authorList>
    </citation>
    <scope>NUCLEOTIDE SEQUENCE [LARGE SCALE GENOMIC DNA]</scope>
    <source>
        <strain evidence="3">JCM 17304</strain>
    </source>
</reference>
<sequence length="232" mass="25570">MSIPFAISSWSGWAGTPIAGLEPNSKLTYSSTPDVQNIPPLLRRRLNLLGRAAASEILRHSEKNDDTPVVYASRHGDIERTLAILQELADQQTVSPMNFSLAVHNAICGVISIHQALRGNISTIAAIDPLVPVLLEACGLLAEGHNKILCVICDVSTPEIYREEQELVETPYATCFVLTRGNSLLLSPEQNPVSNNNQDEMHIELRFNNFLSSNSSNFNLKHNGQSWKICKQ</sequence>
<evidence type="ECO:0000313" key="3">
    <source>
        <dbReference type="Proteomes" id="UP001500392"/>
    </source>
</evidence>
<keyword evidence="3" id="KW-1185">Reference proteome</keyword>
<dbReference type="RefSeq" id="WP_344933124.1">
    <property type="nucleotide sequence ID" value="NZ_BAABDM010000001.1"/>
</dbReference>
<dbReference type="InterPro" id="IPR014030">
    <property type="entry name" value="Ketoacyl_synth_N"/>
</dbReference>
<comment type="caution">
    <text evidence="2">The sequence shown here is derived from an EMBL/GenBank/DDBJ whole genome shotgun (WGS) entry which is preliminary data.</text>
</comment>
<proteinExistence type="predicted"/>
<protein>
    <submittedName>
        <fullName evidence="2">Beta-ketoacyl synthase chain length factor</fullName>
    </submittedName>
</protein>
<accession>A0ABP7WJB1</accession>